<comment type="catalytic activity">
    <reaction evidence="7 9 10">
        <text>2-(2-carboxy-4-methylthiazol-5-yl)ethyl phosphate + 4-amino-2-methyl-5-(diphosphooxymethyl)pyrimidine + 2 H(+) = thiamine phosphate + CO2 + diphosphate</text>
        <dbReference type="Rhea" id="RHEA:47848"/>
        <dbReference type="ChEBI" id="CHEBI:15378"/>
        <dbReference type="ChEBI" id="CHEBI:16526"/>
        <dbReference type="ChEBI" id="CHEBI:33019"/>
        <dbReference type="ChEBI" id="CHEBI:37575"/>
        <dbReference type="ChEBI" id="CHEBI:57841"/>
        <dbReference type="ChEBI" id="CHEBI:62890"/>
        <dbReference type="EC" id="2.5.1.3"/>
    </reaction>
</comment>
<evidence type="ECO:0000256" key="10">
    <source>
        <dbReference type="RuleBase" id="RU003826"/>
    </source>
</evidence>
<evidence type="ECO:0000313" key="14">
    <source>
        <dbReference type="Proteomes" id="UP001555786"/>
    </source>
</evidence>
<evidence type="ECO:0000256" key="11">
    <source>
        <dbReference type="RuleBase" id="RU004253"/>
    </source>
</evidence>
<evidence type="ECO:0000259" key="12">
    <source>
        <dbReference type="Pfam" id="PF02581"/>
    </source>
</evidence>
<reference evidence="13 14" key="1">
    <citation type="submission" date="2024-07" db="EMBL/GenBank/DDBJ databases">
        <title>Description of Labrys sedimenti sp. nov., isolated from a diclofenac-degrading enrichment culture.</title>
        <authorList>
            <person name="Tancsics A."/>
            <person name="Csepanyi A."/>
        </authorList>
    </citation>
    <scope>NUCLEOTIDE SEQUENCE [LARGE SCALE GENOMIC DNA]</scope>
    <source>
        <strain evidence="13 14">LMG 23578</strain>
    </source>
</reference>
<feature type="binding site" evidence="9">
    <location>
        <position position="87"/>
    </location>
    <ligand>
        <name>Mg(2+)</name>
        <dbReference type="ChEBI" id="CHEBI:18420"/>
    </ligand>
</feature>
<dbReference type="InterPro" id="IPR022998">
    <property type="entry name" value="ThiamineP_synth_TenI"/>
</dbReference>
<dbReference type="NCBIfam" id="NF000734">
    <property type="entry name" value="PRK00043.1-5"/>
    <property type="match status" value="1"/>
</dbReference>
<feature type="domain" description="Thiamine phosphate synthase/TenI" evidence="12">
    <location>
        <begin position="18"/>
        <end position="187"/>
    </location>
</feature>
<dbReference type="EC" id="2.5.1.3" evidence="9"/>
<comment type="function">
    <text evidence="9">Condenses 4-methyl-5-(beta-hydroxyethyl)thiazole monophosphate (THZ-P) and 2-methyl-4-amino-5-hydroxymethyl pyrimidine pyrophosphate (HMP-PP) to form thiamine monophosphate (TMP).</text>
</comment>
<comment type="caution">
    <text evidence="9">Lacks conserved residue(s) required for the propagation of feature annotation.</text>
</comment>
<sequence>MSIIDTIWRLDPFYPVVDSVDWVERLVKQGTKLVQLRIKDRDDETVMPEIRAALTVCRAYGADLVVNDYWRAAIAAGADFLHLGQGDLDTADLVAIRAAGLKLGISTHDHAELARALACDPDYVALGPIYPTTLKVMPFVPQGLERIGEWKKLIGDLPLVAIGGITLERAPACLAAGADVIAMVSDVVRHPDPDARTQAWLAATRPASVRT</sequence>
<feature type="binding site" evidence="9">
    <location>
        <position position="67"/>
    </location>
    <ligand>
        <name>4-amino-2-methyl-5-(diphosphooxymethyl)pyrimidine</name>
        <dbReference type="ChEBI" id="CHEBI:57841"/>
    </ligand>
</feature>
<evidence type="ECO:0000256" key="8">
    <source>
        <dbReference type="ARBA" id="ARBA00047883"/>
    </source>
</evidence>
<dbReference type="Pfam" id="PF02581">
    <property type="entry name" value="TMP-TENI"/>
    <property type="match status" value="1"/>
</dbReference>
<dbReference type="InterPro" id="IPR034291">
    <property type="entry name" value="TMP_synthase"/>
</dbReference>
<feature type="binding site" evidence="9">
    <location>
        <begin position="35"/>
        <end position="39"/>
    </location>
    <ligand>
        <name>4-amino-2-methyl-5-(diphosphooxymethyl)pyrimidine</name>
        <dbReference type="ChEBI" id="CHEBI:57841"/>
    </ligand>
</feature>
<evidence type="ECO:0000256" key="5">
    <source>
        <dbReference type="ARBA" id="ARBA00022977"/>
    </source>
</evidence>
<feature type="binding site" evidence="9">
    <location>
        <position position="68"/>
    </location>
    <ligand>
        <name>Mg(2+)</name>
        <dbReference type="ChEBI" id="CHEBI:18420"/>
    </ligand>
</feature>
<comment type="pathway">
    <text evidence="1 9 11">Cofactor biosynthesis; thiamine diphosphate biosynthesis; thiamine phosphate from 4-amino-2-methyl-5-diphosphomethylpyrimidine and 4-methyl-5-(2-phosphoethyl)-thiazole: step 1/1.</text>
</comment>
<keyword evidence="14" id="KW-1185">Reference proteome</keyword>
<comment type="cofactor">
    <cofactor evidence="9">
        <name>Mg(2+)</name>
        <dbReference type="ChEBI" id="CHEBI:18420"/>
    </cofactor>
    <text evidence="9">Binds 1 Mg(2+) ion per subunit.</text>
</comment>
<keyword evidence="4 9" id="KW-0460">Magnesium</keyword>
<dbReference type="EMBL" id="JBFNQD010000002">
    <property type="protein sequence ID" value="MEW9305919.1"/>
    <property type="molecule type" value="Genomic_DNA"/>
</dbReference>
<comment type="caution">
    <text evidence="13">The sequence shown here is derived from an EMBL/GenBank/DDBJ whole genome shotgun (WGS) entry which is preliminary data.</text>
</comment>
<feature type="binding site" evidence="9">
    <location>
        <begin position="184"/>
        <end position="185"/>
    </location>
    <ligand>
        <name>2-[(2R,5Z)-2-carboxy-4-methylthiazol-5(2H)-ylidene]ethyl phosphate</name>
        <dbReference type="ChEBI" id="CHEBI:62899"/>
    </ligand>
</feature>
<keyword evidence="5 9" id="KW-0784">Thiamine biosynthesis</keyword>
<evidence type="ECO:0000256" key="9">
    <source>
        <dbReference type="HAMAP-Rule" id="MF_00097"/>
    </source>
</evidence>
<name>A0ABV3PJW9_9HYPH</name>
<dbReference type="InterPro" id="IPR013785">
    <property type="entry name" value="Aldolase_TIM"/>
</dbReference>
<dbReference type="NCBIfam" id="TIGR00693">
    <property type="entry name" value="thiE"/>
    <property type="match status" value="1"/>
</dbReference>
<evidence type="ECO:0000313" key="13">
    <source>
        <dbReference type="EMBL" id="MEW9305919.1"/>
    </source>
</evidence>
<dbReference type="GO" id="GO:0004789">
    <property type="term" value="F:thiamine-phosphate diphosphorylase activity"/>
    <property type="evidence" value="ECO:0007669"/>
    <property type="project" value="UniProtKB-EC"/>
</dbReference>
<dbReference type="Gene3D" id="3.20.20.70">
    <property type="entry name" value="Aldolase class I"/>
    <property type="match status" value="1"/>
</dbReference>
<feature type="binding site" evidence="9">
    <location>
        <position position="106"/>
    </location>
    <ligand>
        <name>4-amino-2-methyl-5-(diphosphooxymethyl)pyrimidine</name>
        <dbReference type="ChEBI" id="CHEBI:57841"/>
    </ligand>
</feature>
<evidence type="ECO:0000256" key="3">
    <source>
        <dbReference type="ARBA" id="ARBA00022723"/>
    </source>
</evidence>
<comment type="catalytic activity">
    <reaction evidence="8 9 10">
        <text>2-[(2R,5Z)-2-carboxy-4-methylthiazol-5(2H)-ylidene]ethyl phosphate + 4-amino-2-methyl-5-(diphosphooxymethyl)pyrimidine + 2 H(+) = thiamine phosphate + CO2 + diphosphate</text>
        <dbReference type="Rhea" id="RHEA:47844"/>
        <dbReference type="ChEBI" id="CHEBI:15378"/>
        <dbReference type="ChEBI" id="CHEBI:16526"/>
        <dbReference type="ChEBI" id="CHEBI:33019"/>
        <dbReference type="ChEBI" id="CHEBI:37575"/>
        <dbReference type="ChEBI" id="CHEBI:57841"/>
        <dbReference type="ChEBI" id="CHEBI:62899"/>
        <dbReference type="EC" id="2.5.1.3"/>
    </reaction>
</comment>
<evidence type="ECO:0000256" key="6">
    <source>
        <dbReference type="ARBA" id="ARBA00047334"/>
    </source>
</evidence>
<proteinExistence type="inferred from homology"/>
<protein>
    <recommendedName>
        <fullName evidence="9">Thiamine-phosphate synthase</fullName>
        <shortName evidence="9">TP synthase</shortName>
        <shortName evidence="9">TPS</shortName>
        <ecNumber evidence="9">2.5.1.3</ecNumber>
    </recommendedName>
    <alternativeName>
        <fullName evidence="9">Thiamine-phosphate pyrophosphorylase</fullName>
        <shortName evidence="9">TMP pyrophosphorylase</shortName>
        <shortName evidence="9">TMP-PPase</shortName>
    </alternativeName>
</protein>
<dbReference type="PANTHER" id="PTHR20857">
    <property type="entry name" value="THIAMINE-PHOSPHATE PYROPHOSPHORYLASE"/>
    <property type="match status" value="1"/>
</dbReference>
<comment type="similarity">
    <text evidence="9 10">Belongs to the thiamine-phosphate synthase family.</text>
</comment>
<dbReference type="Proteomes" id="UP001555786">
    <property type="component" value="Unassembled WGS sequence"/>
</dbReference>
<evidence type="ECO:0000256" key="4">
    <source>
        <dbReference type="ARBA" id="ARBA00022842"/>
    </source>
</evidence>
<keyword evidence="2 9" id="KW-0808">Transferase</keyword>
<dbReference type="HAMAP" id="MF_00097">
    <property type="entry name" value="TMP_synthase"/>
    <property type="match status" value="1"/>
</dbReference>
<dbReference type="PANTHER" id="PTHR20857:SF15">
    <property type="entry name" value="THIAMINE-PHOSPHATE SYNTHASE"/>
    <property type="match status" value="1"/>
</dbReference>
<comment type="catalytic activity">
    <reaction evidence="6 9 10">
        <text>4-methyl-5-(2-phosphooxyethyl)-thiazole + 4-amino-2-methyl-5-(diphosphooxymethyl)pyrimidine + H(+) = thiamine phosphate + diphosphate</text>
        <dbReference type="Rhea" id="RHEA:22328"/>
        <dbReference type="ChEBI" id="CHEBI:15378"/>
        <dbReference type="ChEBI" id="CHEBI:33019"/>
        <dbReference type="ChEBI" id="CHEBI:37575"/>
        <dbReference type="ChEBI" id="CHEBI:57841"/>
        <dbReference type="ChEBI" id="CHEBI:58296"/>
        <dbReference type="EC" id="2.5.1.3"/>
    </reaction>
</comment>
<dbReference type="InterPro" id="IPR036206">
    <property type="entry name" value="ThiamineP_synth_sf"/>
</dbReference>
<evidence type="ECO:0000256" key="7">
    <source>
        <dbReference type="ARBA" id="ARBA00047851"/>
    </source>
</evidence>
<feature type="binding site" evidence="9">
    <location>
        <position position="135"/>
    </location>
    <ligand>
        <name>4-amino-2-methyl-5-(diphosphooxymethyl)pyrimidine</name>
        <dbReference type="ChEBI" id="CHEBI:57841"/>
    </ligand>
</feature>
<keyword evidence="3 9" id="KW-0479">Metal-binding</keyword>
<dbReference type="CDD" id="cd00564">
    <property type="entry name" value="TMP_TenI"/>
    <property type="match status" value="1"/>
</dbReference>
<accession>A0ABV3PJW9</accession>
<evidence type="ECO:0000256" key="2">
    <source>
        <dbReference type="ARBA" id="ARBA00022679"/>
    </source>
</evidence>
<organism evidence="13 14">
    <name type="scientific">Labrys neptuniae</name>
    <dbReference type="NCBI Taxonomy" id="376174"/>
    <lineage>
        <taxon>Bacteria</taxon>
        <taxon>Pseudomonadati</taxon>
        <taxon>Pseudomonadota</taxon>
        <taxon>Alphaproteobacteria</taxon>
        <taxon>Hyphomicrobiales</taxon>
        <taxon>Xanthobacteraceae</taxon>
        <taxon>Labrys</taxon>
    </lineage>
</organism>
<dbReference type="SUPFAM" id="SSF51391">
    <property type="entry name" value="Thiamin phosphate synthase"/>
    <property type="match status" value="1"/>
</dbReference>
<evidence type="ECO:0000256" key="1">
    <source>
        <dbReference type="ARBA" id="ARBA00005165"/>
    </source>
</evidence>
<dbReference type="RefSeq" id="WP_367623813.1">
    <property type="nucleotide sequence ID" value="NZ_JBFNQD010000002.1"/>
</dbReference>
<feature type="binding site" evidence="9">
    <location>
        <position position="164"/>
    </location>
    <ligand>
        <name>2-[(2R,5Z)-2-carboxy-4-methylthiazol-5(2H)-ylidene]ethyl phosphate</name>
        <dbReference type="ChEBI" id="CHEBI:62899"/>
    </ligand>
</feature>
<gene>
    <name evidence="9" type="primary">thiE</name>
    <name evidence="13" type="ORF">ABXS05_10255</name>
</gene>